<sequence>MLPDRTLAKRTDDQKTLGFKQAKKPCHHSAVYKQYRNHKLPPLGNRQVRQAKMLPSSEHVDAAVVYDHSANAWMTSAIF</sequence>
<feature type="region of interest" description="Disordered" evidence="1">
    <location>
        <begin position="1"/>
        <end position="22"/>
    </location>
</feature>
<comment type="caution">
    <text evidence="2">The sequence shown here is derived from an EMBL/GenBank/DDBJ whole genome shotgun (WGS) entry which is preliminary data.</text>
</comment>
<dbReference type="AlphaFoldDB" id="A0A9D4IMY1"/>
<feature type="compositionally biased region" description="Basic and acidic residues" evidence="1">
    <location>
        <begin position="1"/>
        <end position="15"/>
    </location>
</feature>
<dbReference type="EMBL" id="JAIWYP010000009">
    <property type="protein sequence ID" value="KAH3778642.1"/>
    <property type="molecule type" value="Genomic_DNA"/>
</dbReference>
<keyword evidence="3" id="KW-1185">Reference proteome</keyword>
<gene>
    <name evidence="2" type="ORF">DPMN_180112</name>
</gene>
<reference evidence="2" key="1">
    <citation type="journal article" date="2019" name="bioRxiv">
        <title>The Genome of the Zebra Mussel, Dreissena polymorpha: A Resource for Invasive Species Research.</title>
        <authorList>
            <person name="McCartney M.A."/>
            <person name="Auch B."/>
            <person name="Kono T."/>
            <person name="Mallez S."/>
            <person name="Zhang Y."/>
            <person name="Obille A."/>
            <person name="Becker A."/>
            <person name="Abrahante J.E."/>
            <person name="Garbe J."/>
            <person name="Badalamenti J.P."/>
            <person name="Herman A."/>
            <person name="Mangelson H."/>
            <person name="Liachko I."/>
            <person name="Sullivan S."/>
            <person name="Sone E.D."/>
            <person name="Koren S."/>
            <person name="Silverstein K.A.T."/>
            <person name="Beckman K.B."/>
            <person name="Gohl D.M."/>
        </authorList>
    </citation>
    <scope>NUCLEOTIDE SEQUENCE</scope>
    <source>
        <strain evidence="2">Duluth1</strain>
        <tissue evidence="2">Whole animal</tissue>
    </source>
</reference>
<evidence type="ECO:0000313" key="3">
    <source>
        <dbReference type="Proteomes" id="UP000828390"/>
    </source>
</evidence>
<dbReference type="Proteomes" id="UP000828390">
    <property type="component" value="Unassembled WGS sequence"/>
</dbReference>
<name>A0A9D4IMY1_DREPO</name>
<proteinExistence type="predicted"/>
<evidence type="ECO:0000256" key="1">
    <source>
        <dbReference type="SAM" id="MobiDB-lite"/>
    </source>
</evidence>
<accession>A0A9D4IMY1</accession>
<protein>
    <submittedName>
        <fullName evidence="2">Uncharacterized protein</fullName>
    </submittedName>
</protein>
<evidence type="ECO:0000313" key="2">
    <source>
        <dbReference type="EMBL" id="KAH3778642.1"/>
    </source>
</evidence>
<reference evidence="2" key="2">
    <citation type="submission" date="2020-11" db="EMBL/GenBank/DDBJ databases">
        <authorList>
            <person name="McCartney M.A."/>
            <person name="Auch B."/>
            <person name="Kono T."/>
            <person name="Mallez S."/>
            <person name="Becker A."/>
            <person name="Gohl D.M."/>
            <person name="Silverstein K.A.T."/>
            <person name="Koren S."/>
            <person name="Bechman K.B."/>
            <person name="Herman A."/>
            <person name="Abrahante J.E."/>
            <person name="Garbe J."/>
        </authorList>
    </citation>
    <scope>NUCLEOTIDE SEQUENCE</scope>
    <source>
        <strain evidence="2">Duluth1</strain>
        <tissue evidence="2">Whole animal</tissue>
    </source>
</reference>
<organism evidence="2 3">
    <name type="scientific">Dreissena polymorpha</name>
    <name type="common">Zebra mussel</name>
    <name type="synonym">Mytilus polymorpha</name>
    <dbReference type="NCBI Taxonomy" id="45954"/>
    <lineage>
        <taxon>Eukaryota</taxon>
        <taxon>Metazoa</taxon>
        <taxon>Spiralia</taxon>
        <taxon>Lophotrochozoa</taxon>
        <taxon>Mollusca</taxon>
        <taxon>Bivalvia</taxon>
        <taxon>Autobranchia</taxon>
        <taxon>Heteroconchia</taxon>
        <taxon>Euheterodonta</taxon>
        <taxon>Imparidentia</taxon>
        <taxon>Neoheterodontei</taxon>
        <taxon>Myida</taxon>
        <taxon>Dreissenoidea</taxon>
        <taxon>Dreissenidae</taxon>
        <taxon>Dreissena</taxon>
    </lineage>
</organism>